<organism evidence="2 3">
    <name type="scientific">Acetobacterium wieringae</name>
    <dbReference type="NCBI Taxonomy" id="52694"/>
    <lineage>
        <taxon>Bacteria</taxon>
        <taxon>Bacillati</taxon>
        <taxon>Bacillota</taxon>
        <taxon>Clostridia</taxon>
        <taxon>Eubacteriales</taxon>
        <taxon>Eubacteriaceae</taxon>
        <taxon>Acetobacterium</taxon>
    </lineage>
</organism>
<dbReference type="InterPro" id="IPR027417">
    <property type="entry name" value="P-loop_NTPase"/>
</dbReference>
<dbReference type="SUPFAM" id="SSF52540">
    <property type="entry name" value="P-loop containing nucleoside triphosphate hydrolases"/>
    <property type="match status" value="1"/>
</dbReference>
<gene>
    <name evidence="2" type="ORF">LNN31_00535</name>
</gene>
<dbReference type="InterPro" id="IPR054468">
    <property type="entry name" value="NrSPol-like_HBD"/>
</dbReference>
<name>A0ABY6HEP0_9FIRM</name>
<protein>
    <submittedName>
        <fullName evidence="2">AAA family ATPase</fullName>
    </submittedName>
</protein>
<dbReference type="Gene3D" id="3.40.50.300">
    <property type="entry name" value="P-loop containing nucleotide triphosphate hydrolases"/>
    <property type="match status" value="1"/>
</dbReference>
<proteinExistence type="predicted"/>
<reference evidence="2" key="1">
    <citation type="submission" date="2021-11" db="EMBL/GenBank/DDBJ databases">
        <title>Isoprene-degrading acetogen.</title>
        <authorList>
            <person name="Yang Y."/>
            <person name="Jin H."/>
            <person name="Yan J."/>
        </authorList>
    </citation>
    <scope>NUCLEOTIDE SEQUENCE</scope>
    <source>
        <strain evidence="2">Berkeley</strain>
    </source>
</reference>
<evidence type="ECO:0000259" key="1">
    <source>
        <dbReference type="Pfam" id="PF22763"/>
    </source>
</evidence>
<evidence type="ECO:0000313" key="2">
    <source>
        <dbReference type="EMBL" id="UYO62969.1"/>
    </source>
</evidence>
<evidence type="ECO:0000313" key="3">
    <source>
        <dbReference type="Proteomes" id="UP001163550"/>
    </source>
</evidence>
<sequence>MTEQFENIPYDLKKLPQWVLRKGKKPINPNTGYGAKAGEPETWGTFDQCGYALMQPDCEYDGFGFEFNDNDIVGVDLDHVIDEIGIVTPEALDIVKRLNSYTEISPSGTGLHIFVYGDIPEPGRKRKEIEIYKSGRYFTCTGNVFGDLKPIERRDTEIKTLFEEWFPQECKEQVTIDFSAPAINPADIDYNLLDKIRASKQGDKFRKLFDYGDITGYPSHSEADLALCNMLAWWCNKDAGLMDHFFRMSGLMRDKWDRPESGYGSSGNRTIQEAISKCAGGYDPETYKQDNYSVTITESGTEVVTVQGQQKALPAPTEPVKLKVIDSADYNDMVFKEISWLIKDILPDRGFAAVSAKPKVGKTWLCYQVAFAKATGGNLLGNSVDPCTVIYFDLETPGRSRKKRLLKFTNGQPIPPGIKFIDSVRTINNGFQEDLEMLLKKYPDTKVVIVDTIKKIRNPRPTNVTENQHDDMEIGALAKFINNHDILLLGVNHNTKQNNEDPFDNALGSISIQGSLDTIIVITQEKDKCGRTTNTMLHVKGREVEEEHYSVTFDDCRWSINGKAEDMGQMQTKIDLVNNPITATVQALINKSEDKEWKGKSADFKKEYAKITGKISTMSSQEITKWFQDNEIPLVLYCNIEYKAIKHKGNSTIHHFCAGSIGLEESEPYKIHVPDNSFM</sequence>
<dbReference type="RefSeq" id="WP_228881929.1">
    <property type="nucleotide sequence ID" value="NZ_CABIIK010000040.1"/>
</dbReference>
<dbReference type="EMBL" id="CP087994">
    <property type="protein sequence ID" value="UYO62969.1"/>
    <property type="molecule type" value="Genomic_DNA"/>
</dbReference>
<accession>A0ABY6HEP0</accession>
<dbReference type="Proteomes" id="UP001163550">
    <property type="component" value="Chromosome"/>
</dbReference>
<dbReference type="Pfam" id="PF13481">
    <property type="entry name" value="AAA_25"/>
    <property type="match status" value="1"/>
</dbReference>
<keyword evidence="3" id="KW-1185">Reference proteome</keyword>
<dbReference type="Pfam" id="PF22763">
    <property type="entry name" value="NrS1-1_pol-like_HBD"/>
    <property type="match status" value="1"/>
</dbReference>
<feature type="domain" description="NrS-1 polymerase-like HBD" evidence="1">
    <location>
        <begin position="220"/>
        <end position="284"/>
    </location>
</feature>